<gene>
    <name evidence="1" type="ORF">JOB18_033401</name>
</gene>
<sequence>MSVTEKKPCGTNNTFQQYLLCCYKDTTNQKIAAVTMAAFNKARNGDTQTHTVMKMELHYGRSTTTTNI</sequence>
<dbReference type="Proteomes" id="UP000693946">
    <property type="component" value="Linkage Group LG10"/>
</dbReference>
<dbReference type="AlphaFoldDB" id="A0AAV6T0Q7"/>
<accession>A0AAV6T0Q7</accession>
<organism evidence="1 2">
    <name type="scientific">Solea senegalensis</name>
    <name type="common">Senegalese sole</name>
    <dbReference type="NCBI Taxonomy" id="28829"/>
    <lineage>
        <taxon>Eukaryota</taxon>
        <taxon>Metazoa</taxon>
        <taxon>Chordata</taxon>
        <taxon>Craniata</taxon>
        <taxon>Vertebrata</taxon>
        <taxon>Euteleostomi</taxon>
        <taxon>Actinopterygii</taxon>
        <taxon>Neopterygii</taxon>
        <taxon>Teleostei</taxon>
        <taxon>Neoteleostei</taxon>
        <taxon>Acanthomorphata</taxon>
        <taxon>Carangaria</taxon>
        <taxon>Pleuronectiformes</taxon>
        <taxon>Pleuronectoidei</taxon>
        <taxon>Soleidae</taxon>
        <taxon>Solea</taxon>
    </lineage>
</organism>
<reference evidence="1 2" key="1">
    <citation type="journal article" date="2021" name="Sci. Rep.">
        <title>Chromosome anchoring in Senegalese sole (Solea senegalensis) reveals sex-associated markers and genome rearrangements in flatfish.</title>
        <authorList>
            <person name="Guerrero-Cozar I."/>
            <person name="Gomez-Garrido J."/>
            <person name="Berbel C."/>
            <person name="Martinez-Blanch J.F."/>
            <person name="Alioto T."/>
            <person name="Claros M.G."/>
            <person name="Gagnaire P.A."/>
            <person name="Manchado M."/>
        </authorList>
    </citation>
    <scope>NUCLEOTIDE SEQUENCE [LARGE SCALE GENOMIC DNA]</scope>
    <source>
        <strain evidence="1">Sse05_10M</strain>
    </source>
</reference>
<proteinExistence type="predicted"/>
<keyword evidence="2" id="KW-1185">Reference proteome</keyword>
<evidence type="ECO:0000313" key="2">
    <source>
        <dbReference type="Proteomes" id="UP000693946"/>
    </source>
</evidence>
<dbReference type="EMBL" id="JAGKHQ010000002">
    <property type="protein sequence ID" value="KAG7522905.1"/>
    <property type="molecule type" value="Genomic_DNA"/>
</dbReference>
<name>A0AAV6T0Q7_SOLSE</name>
<protein>
    <submittedName>
        <fullName evidence="1">Uncharacterized protein</fullName>
    </submittedName>
</protein>
<evidence type="ECO:0000313" key="1">
    <source>
        <dbReference type="EMBL" id="KAG7522905.1"/>
    </source>
</evidence>
<comment type="caution">
    <text evidence="1">The sequence shown here is derived from an EMBL/GenBank/DDBJ whole genome shotgun (WGS) entry which is preliminary data.</text>
</comment>